<dbReference type="GO" id="GO:0003723">
    <property type="term" value="F:RNA binding"/>
    <property type="evidence" value="ECO:0007669"/>
    <property type="project" value="UniProtKB-UniRule"/>
</dbReference>
<name>A0A8I0L4D3_XANCI</name>
<dbReference type="Proteomes" id="UP000653002">
    <property type="component" value="Unassembled WGS sequence"/>
</dbReference>
<protein>
    <submittedName>
        <fullName evidence="2">KH domain-containing protein</fullName>
    </submittedName>
</protein>
<dbReference type="AlphaFoldDB" id="A0A8I0L4D3"/>
<evidence type="ECO:0000313" key="3">
    <source>
        <dbReference type="Proteomes" id="UP000653002"/>
    </source>
</evidence>
<proteinExistence type="predicted"/>
<organism evidence="2 3">
    <name type="scientific">Xanthomonas citri pv. citri</name>
    <dbReference type="NCBI Taxonomy" id="611301"/>
    <lineage>
        <taxon>Bacteria</taxon>
        <taxon>Pseudomonadati</taxon>
        <taxon>Pseudomonadota</taxon>
        <taxon>Gammaproteobacteria</taxon>
        <taxon>Lysobacterales</taxon>
        <taxon>Lysobacteraceae</taxon>
        <taxon>Xanthomonas</taxon>
    </lineage>
</organism>
<feature type="non-terminal residue" evidence="2">
    <location>
        <position position="1"/>
    </location>
</feature>
<evidence type="ECO:0000256" key="1">
    <source>
        <dbReference type="PROSITE-ProRule" id="PRU00117"/>
    </source>
</evidence>
<comment type="caution">
    <text evidence="2">The sequence shown here is derived from an EMBL/GenBank/DDBJ whole genome shotgun (WGS) entry which is preliminary data.</text>
</comment>
<evidence type="ECO:0000313" key="2">
    <source>
        <dbReference type="EMBL" id="MBD4338890.1"/>
    </source>
</evidence>
<sequence length="42" mass="4532">VDKDAVNNVIGKGGKVAKAIRTLVKSASHKSDKTYGVYVEER</sequence>
<accession>A0A8I0L4D3</accession>
<gene>
    <name evidence="2" type="ORF">GUH15_23120</name>
</gene>
<keyword evidence="1" id="KW-0694">RNA-binding</keyword>
<reference evidence="2" key="1">
    <citation type="submission" date="2020-01" db="EMBL/GenBank/DDBJ databases">
        <authorList>
            <person name="Richard D."/>
        </authorList>
    </citation>
    <scope>NUCLEOTIDE SEQUENCE</scope>
    <source>
        <strain evidence="2">JP541</strain>
    </source>
</reference>
<dbReference type="PROSITE" id="PS50084">
    <property type="entry name" value="KH_TYPE_1"/>
    <property type="match status" value="1"/>
</dbReference>
<dbReference type="EMBL" id="JAABFR010001801">
    <property type="protein sequence ID" value="MBD4338890.1"/>
    <property type="molecule type" value="Genomic_DNA"/>
</dbReference>
<dbReference type="Pfam" id="PF13083">
    <property type="entry name" value="KH_KhpA-B"/>
    <property type="match status" value="1"/>
</dbReference>